<evidence type="ECO:0000313" key="4">
    <source>
        <dbReference type="Proteomes" id="UP000009168"/>
    </source>
</evidence>
<name>Q24E23_TETTS</name>
<organism evidence="3 4">
    <name type="scientific">Tetrahymena thermophila (strain SB210)</name>
    <dbReference type="NCBI Taxonomy" id="312017"/>
    <lineage>
        <taxon>Eukaryota</taxon>
        <taxon>Sar</taxon>
        <taxon>Alveolata</taxon>
        <taxon>Ciliophora</taxon>
        <taxon>Intramacronucleata</taxon>
        <taxon>Oligohymenophorea</taxon>
        <taxon>Hymenostomatida</taxon>
        <taxon>Tetrahymenina</taxon>
        <taxon>Tetrahymenidae</taxon>
        <taxon>Tetrahymena</taxon>
    </lineage>
</organism>
<dbReference type="eggNOG" id="KOG0255">
    <property type="taxonomic scope" value="Eukaryota"/>
</dbReference>
<sequence>MIDNKYDTIDRISNSNNYKVKQIQYAEGDYDCLNLPATPHLIKGQILNTPKTHISQKNVQQLEMSRSIKSENNIAIKNLEENTTQNIINTKIILNETVEEFLVNQRRNTNNISPQNTEKSNEQKLGNGSQINQKLKFQRQSIYQQQPENDDYEKQQFQKQGSDLEENRKLELNFSEQNQVQDNQQKQLQTMSKYDGELSTKRSQYYSSSQVLEDYFKQDGDKKLKDQKDRIMRDITKFKSYFVKFRFGLFFEFYFYHALFVIFLGPLSNPILYKFGKGLPRNLMFWGMNRGFYYQFLYYLMSATALILYFYYRPHYVFFQSEIIYLIIGMLYRIFTIVVKYATFDPSYIEAIKEHTFDAKDLMSNFFLLDWREQTNRIIYEEIYFAQRAYDIDPSWFYLEFIVDPEQETIKKIKQNNEILSKESKQKDFTFQPEPINITNKNTETFYIYGVIKEIVDNFQMIYKFSIDNAENISFVYSVSRALIPLIYKIAENDMNFFNNANWYEWIITLNIAFMTYKLYFYTVWTIIQGIIDMKRKIYMMEQMAFMISPRKLRNIDAKKLFPTINIFKSSNLKAWQLMRHVCQEYGKRYDIRVQANVSGMVLDAIIAIVVLVLNYTSIIHLEQCFNIILIVETVCVLIVLVNVLYYGASINYQFELHDSILTNNKSIVMDIYRMRSRYFDDSFKTTNYLYQQAVQKIKDEVYMLKKQSPCAYIQEIVLAYDTHIEELKFDKTQNPFKIGSFKITNGMLESGIIGIVSIIIAIIGKFISNRIG</sequence>
<accession>Q24E23</accession>
<evidence type="ECO:0000256" key="2">
    <source>
        <dbReference type="SAM" id="Phobius"/>
    </source>
</evidence>
<keyword evidence="2" id="KW-1133">Transmembrane helix</keyword>
<feature type="transmembrane region" description="Helical" evidence="2">
    <location>
        <begin position="323"/>
        <end position="343"/>
    </location>
</feature>
<dbReference type="EMBL" id="GG662311">
    <property type="protein sequence ID" value="EAS06078.1"/>
    <property type="molecule type" value="Genomic_DNA"/>
</dbReference>
<dbReference type="AlphaFoldDB" id="Q24E23"/>
<feature type="transmembrane region" description="Helical" evidence="2">
    <location>
        <begin position="626"/>
        <end position="647"/>
    </location>
</feature>
<dbReference type="STRING" id="312017.Q24E23"/>
<evidence type="ECO:0000313" key="3">
    <source>
        <dbReference type="EMBL" id="EAS06078.1"/>
    </source>
</evidence>
<protein>
    <submittedName>
        <fullName evidence="3">Transmembrane protein, putative</fullName>
    </submittedName>
</protein>
<reference evidence="4" key="1">
    <citation type="journal article" date="2006" name="PLoS Biol.">
        <title>Macronuclear genome sequence of the ciliate Tetrahymena thermophila, a model eukaryote.</title>
        <authorList>
            <person name="Eisen J.A."/>
            <person name="Coyne R.S."/>
            <person name="Wu M."/>
            <person name="Wu D."/>
            <person name="Thiagarajan M."/>
            <person name="Wortman J.R."/>
            <person name="Badger J.H."/>
            <person name="Ren Q."/>
            <person name="Amedeo P."/>
            <person name="Jones K.M."/>
            <person name="Tallon L.J."/>
            <person name="Delcher A.L."/>
            <person name="Salzberg S.L."/>
            <person name="Silva J.C."/>
            <person name="Haas B.J."/>
            <person name="Majoros W.H."/>
            <person name="Farzad M."/>
            <person name="Carlton J.M."/>
            <person name="Smith R.K. Jr."/>
            <person name="Garg J."/>
            <person name="Pearlman R.E."/>
            <person name="Karrer K.M."/>
            <person name="Sun L."/>
            <person name="Manning G."/>
            <person name="Elde N.C."/>
            <person name="Turkewitz A.P."/>
            <person name="Asai D.J."/>
            <person name="Wilkes D.E."/>
            <person name="Wang Y."/>
            <person name="Cai H."/>
            <person name="Collins K."/>
            <person name="Stewart B.A."/>
            <person name="Lee S.R."/>
            <person name="Wilamowska K."/>
            <person name="Weinberg Z."/>
            <person name="Ruzzo W.L."/>
            <person name="Wloga D."/>
            <person name="Gaertig J."/>
            <person name="Frankel J."/>
            <person name="Tsao C.-C."/>
            <person name="Gorovsky M.A."/>
            <person name="Keeling P.J."/>
            <person name="Waller R.F."/>
            <person name="Patron N.J."/>
            <person name="Cherry J.M."/>
            <person name="Stover N.A."/>
            <person name="Krieger C.J."/>
            <person name="del Toro C."/>
            <person name="Ryder H.F."/>
            <person name="Williamson S.C."/>
            <person name="Barbeau R.A."/>
            <person name="Hamilton E.P."/>
            <person name="Orias E."/>
        </authorList>
    </citation>
    <scope>NUCLEOTIDE SEQUENCE [LARGE SCALE GENOMIC DNA]</scope>
    <source>
        <strain evidence="4">SB210</strain>
    </source>
</reference>
<keyword evidence="2" id="KW-0472">Membrane</keyword>
<feature type="transmembrane region" description="Helical" evidence="2">
    <location>
        <begin position="292"/>
        <end position="311"/>
    </location>
</feature>
<dbReference type="InParanoid" id="Q24E23"/>
<feature type="transmembrane region" description="Helical" evidence="2">
    <location>
        <begin position="253"/>
        <end position="272"/>
    </location>
</feature>
<feature type="transmembrane region" description="Helical" evidence="2">
    <location>
        <begin position="598"/>
        <end position="620"/>
    </location>
</feature>
<feature type="transmembrane region" description="Helical" evidence="2">
    <location>
        <begin position="503"/>
        <end position="528"/>
    </location>
</feature>
<dbReference type="KEGG" id="tet:TTHERM_00853170"/>
<dbReference type="OrthoDB" id="312646at2759"/>
<gene>
    <name evidence="3" type="ORF">TTHERM_00853170</name>
</gene>
<dbReference type="RefSeq" id="XP_001026323.1">
    <property type="nucleotide sequence ID" value="XM_001026323.3"/>
</dbReference>
<keyword evidence="2 3" id="KW-0812">Transmembrane</keyword>
<feature type="transmembrane region" description="Helical" evidence="2">
    <location>
        <begin position="748"/>
        <end position="768"/>
    </location>
</feature>
<feature type="region of interest" description="Disordered" evidence="1">
    <location>
        <begin position="106"/>
        <end position="130"/>
    </location>
</feature>
<dbReference type="OMA" id="QPINDVH"/>
<dbReference type="HOGENOM" id="CLU_021832_0_0_1"/>
<evidence type="ECO:0000256" key="1">
    <source>
        <dbReference type="SAM" id="MobiDB-lite"/>
    </source>
</evidence>
<dbReference type="GeneID" id="7824463"/>
<keyword evidence="4" id="KW-1185">Reference proteome</keyword>
<dbReference type="Proteomes" id="UP000009168">
    <property type="component" value="Unassembled WGS sequence"/>
</dbReference>
<proteinExistence type="predicted"/>